<dbReference type="KEGG" id="eba:ebA6960"/>
<dbReference type="STRING" id="76114.ebA6960"/>
<dbReference type="Proteomes" id="UP000006552">
    <property type="component" value="Chromosome"/>
</dbReference>
<dbReference type="EMBL" id="CR555306">
    <property type="protein sequence ID" value="CAI10089.1"/>
    <property type="molecule type" value="Genomic_DNA"/>
</dbReference>
<dbReference type="HOGENOM" id="CLU_1802086_0_0_4"/>
<sequence>MPAASAPSFQEVWAGAAKPKRVGMIPDEDVRAAPGGSPSPADPHNAATSPETPDGLAAGLIISADMFVGNTDSDRHTLTVRPADGRREFTVKVVGMADEGPVTPGEPMIGPDTALAVALAPLSVPRPGGPSGIDWRLPAKIRA</sequence>
<reference evidence="2 3" key="1">
    <citation type="journal article" date="2005" name="Arch. Microbiol.">
        <title>The genome sequence of an anaerobic aromatic-degrading denitrifying bacterium, strain EbN1.</title>
        <authorList>
            <person name="Rabus R."/>
            <person name="Kube M."/>
            <person name="Heider J."/>
            <person name="Beck A."/>
            <person name="Heitmann K."/>
            <person name="Widdel F."/>
            <person name="Reinhardt R."/>
        </authorList>
    </citation>
    <scope>NUCLEOTIDE SEQUENCE [LARGE SCALE GENOMIC DNA]</scope>
    <source>
        <strain evidence="2 3">EbN1</strain>
    </source>
</reference>
<protein>
    <submittedName>
        <fullName evidence="2">Uncharacterized protein</fullName>
    </submittedName>
</protein>
<name>Q5NXX5_AROAE</name>
<feature type="region of interest" description="Disordered" evidence="1">
    <location>
        <begin position="1"/>
        <end position="55"/>
    </location>
</feature>
<dbReference type="AlphaFoldDB" id="Q5NXX5"/>
<accession>Q5NXX5</accession>
<proteinExistence type="predicted"/>
<evidence type="ECO:0000313" key="2">
    <source>
        <dbReference type="EMBL" id="CAI10089.1"/>
    </source>
</evidence>
<organism evidence="2 3">
    <name type="scientific">Aromatoleum aromaticum (strain DSM 19018 / LMG 30748 / EbN1)</name>
    <name type="common">Azoarcus sp. (strain EbN1)</name>
    <dbReference type="NCBI Taxonomy" id="76114"/>
    <lineage>
        <taxon>Bacteria</taxon>
        <taxon>Pseudomonadati</taxon>
        <taxon>Pseudomonadota</taxon>
        <taxon>Betaproteobacteria</taxon>
        <taxon>Rhodocyclales</taxon>
        <taxon>Rhodocyclaceae</taxon>
        <taxon>Aromatoleum</taxon>
    </lineage>
</organism>
<keyword evidence="3" id="KW-1185">Reference proteome</keyword>
<gene>
    <name evidence="2" type="ORF">ebA6960</name>
</gene>
<evidence type="ECO:0000313" key="3">
    <source>
        <dbReference type="Proteomes" id="UP000006552"/>
    </source>
</evidence>
<evidence type="ECO:0000256" key="1">
    <source>
        <dbReference type="SAM" id="MobiDB-lite"/>
    </source>
</evidence>